<dbReference type="EMBL" id="APMP01000009">
    <property type="protein sequence ID" value="ENZ82161.1"/>
    <property type="molecule type" value="Genomic_DNA"/>
</dbReference>
<evidence type="ECO:0000256" key="3">
    <source>
        <dbReference type="ARBA" id="ARBA00022630"/>
    </source>
</evidence>
<dbReference type="Gene3D" id="1.10.540.10">
    <property type="entry name" value="Acyl-CoA dehydrogenase/oxidase, N-terminal domain"/>
    <property type="match status" value="1"/>
</dbReference>
<dbReference type="OrthoDB" id="9775090at2"/>
<reference evidence="8 9" key="1">
    <citation type="journal article" date="2013" name="Genome Announc.">
        <title>Draft Genome Sequence for Caulobacter sp. Strain OR37, a Bacterium Tolerant to Heavy Metals.</title>
        <authorList>
            <person name="Utturkar S.M."/>
            <person name="Bollmann A."/>
            <person name="Brzoska R.M."/>
            <person name="Klingeman D.M."/>
            <person name="Epstein S.E."/>
            <person name="Palumbo A.V."/>
            <person name="Brown S.D."/>
        </authorList>
    </citation>
    <scope>NUCLEOTIDE SEQUENCE [LARGE SCALE GENOMIC DNA]</scope>
    <source>
        <strain evidence="8 9">OR37</strain>
    </source>
</reference>
<dbReference type="Proteomes" id="UP000013063">
    <property type="component" value="Unassembled WGS sequence"/>
</dbReference>
<dbReference type="GO" id="GO:0003995">
    <property type="term" value="F:acyl-CoA dehydrogenase activity"/>
    <property type="evidence" value="ECO:0007669"/>
    <property type="project" value="TreeGrafter"/>
</dbReference>
<evidence type="ECO:0000259" key="7">
    <source>
        <dbReference type="Pfam" id="PF02771"/>
    </source>
</evidence>
<dbReference type="SUPFAM" id="SSF47203">
    <property type="entry name" value="Acyl-CoA dehydrogenase C-terminal domain-like"/>
    <property type="match status" value="1"/>
</dbReference>
<protein>
    <submittedName>
        <fullName evidence="8">Acyl-CoA dehydrogenase</fullName>
    </submittedName>
</protein>
<dbReference type="InterPro" id="IPR013786">
    <property type="entry name" value="AcylCoA_DH/ox_N"/>
</dbReference>
<evidence type="ECO:0000256" key="4">
    <source>
        <dbReference type="ARBA" id="ARBA00022827"/>
    </source>
</evidence>
<dbReference type="SUPFAM" id="SSF56645">
    <property type="entry name" value="Acyl-CoA dehydrogenase NM domain-like"/>
    <property type="match status" value="1"/>
</dbReference>
<comment type="similarity">
    <text evidence="2">Belongs to the acyl-CoA dehydrogenase family.</text>
</comment>
<name>R0D0I1_CAUVI</name>
<dbReference type="PATRIC" id="fig|1292034.3.peg.1960"/>
<comment type="cofactor">
    <cofactor evidence="1">
        <name>FAD</name>
        <dbReference type="ChEBI" id="CHEBI:57692"/>
    </cofactor>
</comment>
<sequence length="373" mass="39012">MRLSFSSDHQGLREEFEHVFAAEATSARARAGASSPEGWDRALWRQLSELGWLGVTASEAHGGLGQDPLALCLIAEAFGQRLAAIPFLGAALGFADALLTIGDRSLSDALAPGVVAGEVIGALAIPEHFTALDIDDGHASGACPALMDAAATTHILTLAGAGSDAQLILLDVTAAHRERIDSLDRVNLAWAVTFDRAPSRTLARGETASDLWRTLRARYATFMSFVQIGAASAALDMARDHVIQRYAFGRPLGSFQAVKHELADVLAAIEIARSNAWFAAAALNEGGSALAQAGAAARVSATDAHRLAARANVHLHGGLGVTAESDAHLHYRRAQALGLVIGPSSVWRERLIAELVAARAVAPAAPQLPRTGS</sequence>
<evidence type="ECO:0000256" key="1">
    <source>
        <dbReference type="ARBA" id="ARBA00001974"/>
    </source>
</evidence>
<dbReference type="InterPro" id="IPR037069">
    <property type="entry name" value="AcylCoA_DH/ox_N_sf"/>
</dbReference>
<evidence type="ECO:0000313" key="8">
    <source>
        <dbReference type="EMBL" id="ENZ82161.1"/>
    </source>
</evidence>
<dbReference type="RefSeq" id="WP_004618777.1">
    <property type="nucleotide sequence ID" value="NZ_APMP01000009.1"/>
</dbReference>
<keyword evidence="5" id="KW-0560">Oxidoreductase</keyword>
<dbReference type="PANTHER" id="PTHR43884:SF20">
    <property type="entry name" value="ACYL-COA DEHYDROGENASE FADE28"/>
    <property type="match status" value="1"/>
</dbReference>
<dbReference type="GO" id="GO:0050660">
    <property type="term" value="F:flavin adenine dinucleotide binding"/>
    <property type="evidence" value="ECO:0007669"/>
    <property type="project" value="InterPro"/>
</dbReference>
<feature type="domain" description="Acyl-CoA dehydrogenase/oxidase C-terminal" evidence="6">
    <location>
        <begin position="225"/>
        <end position="352"/>
    </location>
</feature>
<organism evidence="8 9">
    <name type="scientific">Caulobacter vibrioides OR37</name>
    <dbReference type="NCBI Taxonomy" id="1292034"/>
    <lineage>
        <taxon>Bacteria</taxon>
        <taxon>Pseudomonadati</taxon>
        <taxon>Pseudomonadota</taxon>
        <taxon>Alphaproteobacteria</taxon>
        <taxon>Caulobacterales</taxon>
        <taxon>Caulobacteraceae</taxon>
        <taxon>Caulobacter</taxon>
    </lineage>
</organism>
<keyword evidence="9" id="KW-1185">Reference proteome</keyword>
<dbReference type="PANTHER" id="PTHR43884">
    <property type="entry name" value="ACYL-COA DEHYDROGENASE"/>
    <property type="match status" value="1"/>
</dbReference>
<feature type="domain" description="Acyl-CoA dehydrogenase/oxidase N-terminal" evidence="7">
    <location>
        <begin position="7"/>
        <end position="118"/>
    </location>
</feature>
<gene>
    <name evidence="8" type="ORF">OR37_01973</name>
</gene>
<evidence type="ECO:0000256" key="2">
    <source>
        <dbReference type="ARBA" id="ARBA00009347"/>
    </source>
</evidence>
<dbReference type="InterPro" id="IPR009075">
    <property type="entry name" value="AcylCo_DH/oxidase_C"/>
</dbReference>
<dbReference type="eggNOG" id="COG1960">
    <property type="taxonomic scope" value="Bacteria"/>
</dbReference>
<evidence type="ECO:0000313" key="9">
    <source>
        <dbReference type="Proteomes" id="UP000013063"/>
    </source>
</evidence>
<keyword evidence="3" id="KW-0285">Flavoprotein</keyword>
<dbReference type="Pfam" id="PF02771">
    <property type="entry name" value="Acyl-CoA_dh_N"/>
    <property type="match status" value="1"/>
</dbReference>
<dbReference type="Pfam" id="PF00441">
    <property type="entry name" value="Acyl-CoA_dh_1"/>
    <property type="match status" value="1"/>
</dbReference>
<dbReference type="STRING" id="1292034.OR37_01973"/>
<evidence type="ECO:0000259" key="6">
    <source>
        <dbReference type="Pfam" id="PF00441"/>
    </source>
</evidence>
<keyword evidence="4" id="KW-0274">FAD</keyword>
<comment type="caution">
    <text evidence="8">The sequence shown here is derived from an EMBL/GenBank/DDBJ whole genome shotgun (WGS) entry which is preliminary data.</text>
</comment>
<dbReference type="InterPro" id="IPR036250">
    <property type="entry name" value="AcylCo_DH-like_C"/>
</dbReference>
<dbReference type="InterPro" id="IPR009100">
    <property type="entry name" value="AcylCoA_DH/oxidase_NM_dom_sf"/>
</dbReference>
<dbReference type="Gene3D" id="1.20.140.10">
    <property type="entry name" value="Butyryl-CoA Dehydrogenase, subunit A, domain 3"/>
    <property type="match status" value="1"/>
</dbReference>
<evidence type="ECO:0000256" key="5">
    <source>
        <dbReference type="ARBA" id="ARBA00023002"/>
    </source>
</evidence>
<dbReference type="AlphaFoldDB" id="R0D0I1"/>
<accession>R0D0I1</accession>
<proteinExistence type="inferred from homology"/>